<reference evidence="1" key="1">
    <citation type="submission" date="2021-05" db="EMBL/GenBank/DDBJ databases">
        <authorList>
            <person name="Alioto T."/>
            <person name="Alioto T."/>
            <person name="Gomez Garrido J."/>
        </authorList>
    </citation>
    <scope>NUCLEOTIDE SEQUENCE</scope>
</reference>
<organism evidence="1">
    <name type="scientific">Culex pipiens</name>
    <name type="common">House mosquito</name>
    <dbReference type="NCBI Taxonomy" id="7175"/>
    <lineage>
        <taxon>Eukaryota</taxon>
        <taxon>Metazoa</taxon>
        <taxon>Ecdysozoa</taxon>
        <taxon>Arthropoda</taxon>
        <taxon>Hexapoda</taxon>
        <taxon>Insecta</taxon>
        <taxon>Pterygota</taxon>
        <taxon>Neoptera</taxon>
        <taxon>Endopterygota</taxon>
        <taxon>Diptera</taxon>
        <taxon>Nematocera</taxon>
        <taxon>Culicoidea</taxon>
        <taxon>Culicidae</taxon>
        <taxon>Culicinae</taxon>
        <taxon>Culicini</taxon>
        <taxon>Culex</taxon>
        <taxon>Culex</taxon>
    </lineage>
</organism>
<name>A0A8D8F1Z7_CULPI</name>
<accession>A0A8D8F1Z7</accession>
<dbReference type="EMBL" id="HBUE01026230">
    <property type="protein sequence ID" value="CAG6454513.1"/>
    <property type="molecule type" value="Transcribed_RNA"/>
</dbReference>
<dbReference type="AlphaFoldDB" id="A0A8D8F1Z7"/>
<sequence>MAAWGPVSSRSPRTTWVSRMFVNKPATCMSNRFQNKQANGCHNKQNFPARGCARAGKIGTVTSFVYRDFFLLTIQQYLRLDVNTIAANTSKIDGMLAVDELAFG</sequence>
<proteinExistence type="predicted"/>
<protein>
    <submittedName>
        <fullName evidence="1">(northern house mosquito) hypothetical protein</fullName>
    </submittedName>
</protein>
<evidence type="ECO:0000313" key="1">
    <source>
        <dbReference type="EMBL" id="CAG6454513.1"/>
    </source>
</evidence>